<dbReference type="GO" id="GO:0018738">
    <property type="term" value="F:S-formylglutathione hydrolase activity"/>
    <property type="evidence" value="ECO:0007669"/>
    <property type="project" value="UniProtKB-UniRule"/>
</dbReference>
<feature type="active site" description="Charge relay system" evidence="6">
    <location>
        <position position="144"/>
    </location>
</feature>
<sequence>MELIDQHRAFDGEQRRYRHKARSLDCDMTFSVFLPPKWRSESPLLYWLSGLTCTDENFVQKAGAQRAAAALGLVLVAPDTSPRGETVANDEAYDLGQGAGFYVNATEEPWSRHYRMEDYIVEELPAQLRSELGLRGRSGISGHSMGGHGAISLALKHPERYSSVSAFAPIANPSACPWGEKAFSAYLGKNRREWERHDSAVLLAEHKAPWPILVDVGSSDGFLAEQLRPEALERAALASGSEVSVRRREGYDHSYFFVASFMDEHLQFHADQLTTRP</sequence>
<dbReference type="GO" id="GO:0046294">
    <property type="term" value="P:formaldehyde catabolic process"/>
    <property type="evidence" value="ECO:0007669"/>
    <property type="project" value="InterPro"/>
</dbReference>
<evidence type="ECO:0000256" key="3">
    <source>
        <dbReference type="ARBA" id="ARBA00022801"/>
    </source>
</evidence>
<dbReference type="InterPro" id="IPR029058">
    <property type="entry name" value="AB_hydrolase_fold"/>
</dbReference>
<accession>A0AAE3G3Y3</accession>
<evidence type="ECO:0000313" key="8">
    <source>
        <dbReference type="EMBL" id="MCP1675325.1"/>
    </source>
</evidence>
<feature type="active site" description="Charge relay system" evidence="6">
    <location>
        <position position="220"/>
    </location>
</feature>
<gene>
    <name evidence="8" type="ORF">J2T57_002473</name>
</gene>
<dbReference type="Proteomes" id="UP001205843">
    <property type="component" value="Unassembled WGS sequence"/>
</dbReference>
<dbReference type="AlphaFoldDB" id="A0AAE3G3Y3"/>
<evidence type="ECO:0000256" key="4">
    <source>
        <dbReference type="ARBA" id="ARBA00047590"/>
    </source>
</evidence>
<evidence type="ECO:0000256" key="2">
    <source>
        <dbReference type="ARBA" id="ARBA00022487"/>
    </source>
</evidence>
<dbReference type="PANTHER" id="PTHR10061">
    <property type="entry name" value="S-FORMYLGLUTATHIONE HYDROLASE"/>
    <property type="match status" value="1"/>
</dbReference>
<evidence type="ECO:0000256" key="5">
    <source>
        <dbReference type="NCBIfam" id="TIGR02821"/>
    </source>
</evidence>
<evidence type="ECO:0000313" key="9">
    <source>
        <dbReference type="Proteomes" id="UP001205843"/>
    </source>
</evidence>
<comment type="caution">
    <text evidence="8">The sequence shown here is derived from an EMBL/GenBank/DDBJ whole genome shotgun (WGS) entry which is preliminary data.</text>
</comment>
<comment type="catalytic activity">
    <reaction evidence="4 7">
        <text>S-formylglutathione + H2O = formate + glutathione + H(+)</text>
        <dbReference type="Rhea" id="RHEA:14961"/>
        <dbReference type="ChEBI" id="CHEBI:15377"/>
        <dbReference type="ChEBI" id="CHEBI:15378"/>
        <dbReference type="ChEBI" id="CHEBI:15740"/>
        <dbReference type="ChEBI" id="CHEBI:57688"/>
        <dbReference type="ChEBI" id="CHEBI:57925"/>
        <dbReference type="EC" id="3.1.2.12"/>
    </reaction>
</comment>
<dbReference type="InterPro" id="IPR000801">
    <property type="entry name" value="Esterase-like"/>
</dbReference>
<evidence type="ECO:0000256" key="6">
    <source>
        <dbReference type="PIRSR" id="PIRSR614186-1"/>
    </source>
</evidence>
<dbReference type="Gene3D" id="3.40.50.1820">
    <property type="entry name" value="alpha/beta hydrolase"/>
    <property type="match status" value="1"/>
</dbReference>
<organism evidence="8 9">
    <name type="scientific">Natronocella acetinitrilica</name>
    <dbReference type="NCBI Taxonomy" id="414046"/>
    <lineage>
        <taxon>Bacteria</taxon>
        <taxon>Pseudomonadati</taxon>
        <taxon>Pseudomonadota</taxon>
        <taxon>Gammaproteobacteria</taxon>
        <taxon>Chromatiales</taxon>
        <taxon>Ectothiorhodospiraceae</taxon>
        <taxon>Natronocella</taxon>
    </lineage>
</organism>
<comment type="function">
    <text evidence="7">Serine hydrolase involved in the detoxification of formaldehyde.</text>
</comment>
<dbReference type="GO" id="GO:0052689">
    <property type="term" value="F:carboxylic ester hydrolase activity"/>
    <property type="evidence" value="ECO:0007669"/>
    <property type="project" value="UniProtKB-KW"/>
</dbReference>
<protein>
    <recommendedName>
        <fullName evidence="5 7">S-formylglutathione hydrolase</fullName>
        <ecNumber evidence="5 7">3.1.2.12</ecNumber>
    </recommendedName>
</protein>
<feature type="active site" description="Charge relay system" evidence="6">
    <location>
        <position position="253"/>
    </location>
</feature>
<evidence type="ECO:0000256" key="1">
    <source>
        <dbReference type="ARBA" id="ARBA00005622"/>
    </source>
</evidence>
<keyword evidence="3 7" id="KW-0378">Hydrolase</keyword>
<dbReference type="NCBIfam" id="TIGR02821">
    <property type="entry name" value="fghA_ester_D"/>
    <property type="match status" value="1"/>
</dbReference>
<comment type="similarity">
    <text evidence="1 7">Belongs to the esterase D family.</text>
</comment>
<dbReference type="GO" id="GO:0005829">
    <property type="term" value="C:cytosol"/>
    <property type="evidence" value="ECO:0007669"/>
    <property type="project" value="TreeGrafter"/>
</dbReference>
<dbReference type="EMBL" id="JALJXV010000005">
    <property type="protein sequence ID" value="MCP1675325.1"/>
    <property type="molecule type" value="Genomic_DNA"/>
</dbReference>
<dbReference type="Pfam" id="PF00756">
    <property type="entry name" value="Esterase"/>
    <property type="match status" value="1"/>
</dbReference>
<dbReference type="SUPFAM" id="SSF53474">
    <property type="entry name" value="alpha/beta-Hydrolases"/>
    <property type="match status" value="1"/>
</dbReference>
<dbReference type="RefSeq" id="WP_253478604.1">
    <property type="nucleotide sequence ID" value="NZ_JALJXV010000005.1"/>
</dbReference>
<evidence type="ECO:0000256" key="7">
    <source>
        <dbReference type="RuleBase" id="RU363068"/>
    </source>
</evidence>
<dbReference type="EC" id="3.1.2.12" evidence="5 7"/>
<name>A0AAE3G3Y3_9GAMM</name>
<proteinExistence type="inferred from homology"/>
<keyword evidence="2 7" id="KW-0719">Serine esterase</keyword>
<keyword evidence="9" id="KW-1185">Reference proteome</keyword>
<reference evidence="8" key="1">
    <citation type="submission" date="2022-03" db="EMBL/GenBank/DDBJ databases">
        <title>Genomic Encyclopedia of Type Strains, Phase III (KMG-III): the genomes of soil and plant-associated and newly described type strains.</title>
        <authorList>
            <person name="Whitman W."/>
        </authorList>
    </citation>
    <scope>NUCLEOTIDE SEQUENCE</scope>
    <source>
        <strain evidence="8">ANL 6-2</strain>
    </source>
</reference>
<dbReference type="FunFam" id="3.40.50.1820:FF:000002">
    <property type="entry name" value="S-formylglutathione hydrolase"/>
    <property type="match status" value="1"/>
</dbReference>
<dbReference type="InterPro" id="IPR014186">
    <property type="entry name" value="S-formylglutathione_hydrol"/>
</dbReference>
<dbReference type="PANTHER" id="PTHR10061:SF1">
    <property type="entry name" value="S-FORMYLGLUTATHIONE HYDROLASE YEIG"/>
    <property type="match status" value="1"/>
</dbReference>